<dbReference type="InterPro" id="IPR051515">
    <property type="entry name" value="IRG"/>
</dbReference>
<dbReference type="Pfam" id="PF05049">
    <property type="entry name" value="IIGP"/>
    <property type="match status" value="1"/>
</dbReference>
<dbReference type="SUPFAM" id="SSF52540">
    <property type="entry name" value="P-loop containing nucleoside triphosphate hydrolases"/>
    <property type="match status" value="1"/>
</dbReference>
<dbReference type="GO" id="GO:0016787">
    <property type="term" value="F:hydrolase activity"/>
    <property type="evidence" value="ECO:0007669"/>
    <property type="project" value="UniProtKB-KW"/>
</dbReference>
<accession>A0A9D4S1H0</accession>
<dbReference type="AlphaFoldDB" id="A0A9D4S1H0"/>
<comment type="caution">
    <text evidence="6">The sequence shown here is derived from an EMBL/GenBank/DDBJ whole genome shotgun (WGS) entry which is preliminary data.</text>
</comment>
<reference evidence="6" key="1">
    <citation type="journal article" date="2019" name="bioRxiv">
        <title>The Genome of the Zebra Mussel, Dreissena polymorpha: A Resource for Invasive Species Research.</title>
        <authorList>
            <person name="McCartney M.A."/>
            <person name="Auch B."/>
            <person name="Kono T."/>
            <person name="Mallez S."/>
            <person name="Zhang Y."/>
            <person name="Obille A."/>
            <person name="Becker A."/>
            <person name="Abrahante J.E."/>
            <person name="Garbe J."/>
            <person name="Badalamenti J.P."/>
            <person name="Herman A."/>
            <person name="Mangelson H."/>
            <person name="Liachko I."/>
            <person name="Sullivan S."/>
            <person name="Sone E.D."/>
            <person name="Koren S."/>
            <person name="Silverstein K.A.T."/>
            <person name="Beckman K.B."/>
            <person name="Gohl D.M."/>
        </authorList>
    </citation>
    <scope>NUCLEOTIDE SEQUENCE</scope>
    <source>
        <strain evidence="6">Duluth1</strain>
        <tissue evidence="6">Whole animal</tissue>
    </source>
</reference>
<dbReference type="PANTHER" id="PTHR32341">
    <property type="entry name" value="INTERFERON-INDUCIBLE GTPASE"/>
    <property type="match status" value="1"/>
</dbReference>
<evidence type="ECO:0000259" key="5">
    <source>
        <dbReference type="PROSITE" id="PS51716"/>
    </source>
</evidence>
<evidence type="ECO:0000313" key="6">
    <source>
        <dbReference type="EMBL" id="KAH3888989.1"/>
    </source>
</evidence>
<dbReference type="InterPro" id="IPR007743">
    <property type="entry name" value="Immunity-related_GTPase-like"/>
</dbReference>
<gene>
    <name evidence="6" type="ORF">DPMN_013035</name>
</gene>
<evidence type="ECO:0000256" key="3">
    <source>
        <dbReference type="ARBA" id="ARBA00022801"/>
    </source>
</evidence>
<dbReference type="PANTHER" id="PTHR32341:SF10">
    <property type="entry name" value="INTERFERON-INDUCIBLE GTPASE 5"/>
    <property type="match status" value="1"/>
</dbReference>
<dbReference type="EMBL" id="JAIWYP010000001">
    <property type="protein sequence ID" value="KAH3888989.1"/>
    <property type="molecule type" value="Genomic_DNA"/>
</dbReference>
<sequence length="132" mass="15122">MEKLNEMNNAWRKMEINIAITGESGSGKSSFINALRNMKAGDEGAAEIGATETTTEPKAYSFKDSENVKIWDLPGVGTPKFPKETYLEKIDIESYDFIMLVSCSRYKENDKWLANEITRRYQNQIFFSYVPK</sequence>
<keyword evidence="3" id="KW-0378">Hydrolase</keyword>
<dbReference type="Gene3D" id="3.40.50.300">
    <property type="entry name" value="P-loop containing nucleotide triphosphate hydrolases"/>
    <property type="match status" value="1"/>
</dbReference>
<keyword evidence="2" id="KW-0547">Nucleotide-binding</keyword>
<organism evidence="6 7">
    <name type="scientific">Dreissena polymorpha</name>
    <name type="common">Zebra mussel</name>
    <name type="synonym">Mytilus polymorpha</name>
    <dbReference type="NCBI Taxonomy" id="45954"/>
    <lineage>
        <taxon>Eukaryota</taxon>
        <taxon>Metazoa</taxon>
        <taxon>Spiralia</taxon>
        <taxon>Lophotrochozoa</taxon>
        <taxon>Mollusca</taxon>
        <taxon>Bivalvia</taxon>
        <taxon>Autobranchia</taxon>
        <taxon>Heteroconchia</taxon>
        <taxon>Euheterodonta</taxon>
        <taxon>Imparidentia</taxon>
        <taxon>Neoheterodontei</taxon>
        <taxon>Myida</taxon>
        <taxon>Dreissenoidea</taxon>
        <taxon>Dreissenidae</taxon>
        <taxon>Dreissena</taxon>
    </lineage>
</organism>
<evidence type="ECO:0000256" key="4">
    <source>
        <dbReference type="ARBA" id="ARBA00023134"/>
    </source>
</evidence>
<dbReference type="InterPro" id="IPR027417">
    <property type="entry name" value="P-loop_NTPase"/>
</dbReference>
<keyword evidence="4" id="KW-0342">GTP-binding</keyword>
<evidence type="ECO:0000256" key="1">
    <source>
        <dbReference type="ARBA" id="ARBA00005429"/>
    </source>
</evidence>
<evidence type="ECO:0000256" key="2">
    <source>
        <dbReference type="ARBA" id="ARBA00022741"/>
    </source>
</evidence>
<feature type="domain" description="IRG-type G" evidence="5">
    <location>
        <begin position="14"/>
        <end position="132"/>
    </location>
</feature>
<dbReference type="GO" id="GO:0016020">
    <property type="term" value="C:membrane"/>
    <property type="evidence" value="ECO:0007669"/>
    <property type="project" value="InterPro"/>
</dbReference>
<comment type="similarity">
    <text evidence="1">Belongs to the TRAFAC class dynamin-like GTPase superfamily. IRG family.</text>
</comment>
<dbReference type="GO" id="GO:0005525">
    <property type="term" value="F:GTP binding"/>
    <property type="evidence" value="ECO:0007669"/>
    <property type="project" value="UniProtKB-KW"/>
</dbReference>
<proteinExistence type="inferred from homology"/>
<keyword evidence="7" id="KW-1185">Reference proteome</keyword>
<dbReference type="PROSITE" id="PS51716">
    <property type="entry name" value="G_IRG"/>
    <property type="match status" value="1"/>
</dbReference>
<dbReference type="Proteomes" id="UP000828390">
    <property type="component" value="Unassembled WGS sequence"/>
</dbReference>
<dbReference type="InterPro" id="IPR030385">
    <property type="entry name" value="G_IRG_dom"/>
</dbReference>
<evidence type="ECO:0000313" key="7">
    <source>
        <dbReference type="Proteomes" id="UP000828390"/>
    </source>
</evidence>
<reference evidence="6" key="2">
    <citation type="submission" date="2020-11" db="EMBL/GenBank/DDBJ databases">
        <authorList>
            <person name="McCartney M.A."/>
            <person name="Auch B."/>
            <person name="Kono T."/>
            <person name="Mallez S."/>
            <person name="Becker A."/>
            <person name="Gohl D.M."/>
            <person name="Silverstein K.A.T."/>
            <person name="Koren S."/>
            <person name="Bechman K.B."/>
            <person name="Herman A."/>
            <person name="Abrahante J.E."/>
            <person name="Garbe J."/>
        </authorList>
    </citation>
    <scope>NUCLEOTIDE SEQUENCE</scope>
    <source>
        <strain evidence="6">Duluth1</strain>
        <tissue evidence="6">Whole animal</tissue>
    </source>
</reference>
<name>A0A9D4S1H0_DREPO</name>
<protein>
    <recommendedName>
        <fullName evidence="5">IRG-type G domain-containing protein</fullName>
    </recommendedName>
</protein>